<name>A0AAQ3QCE2_9LILI</name>
<evidence type="ECO:0000259" key="5">
    <source>
        <dbReference type="PROSITE" id="PS50846"/>
    </source>
</evidence>
<dbReference type="Pfam" id="PF00403">
    <property type="entry name" value="HMA"/>
    <property type="match status" value="2"/>
</dbReference>
<evidence type="ECO:0000313" key="7">
    <source>
        <dbReference type="Proteomes" id="UP001327560"/>
    </source>
</evidence>
<feature type="region of interest" description="Disordered" evidence="4">
    <location>
        <begin position="1"/>
        <end position="71"/>
    </location>
</feature>
<dbReference type="PROSITE" id="PS50846">
    <property type="entry name" value="HMA_2"/>
    <property type="match status" value="2"/>
</dbReference>
<reference evidence="6 7" key="1">
    <citation type="submission" date="2023-10" db="EMBL/GenBank/DDBJ databases">
        <title>Chromosome-scale genome assembly provides insights into flower coloration mechanisms of Canna indica.</title>
        <authorList>
            <person name="Li C."/>
        </authorList>
    </citation>
    <scope>NUCLEOTIDE SEQUENCE [LARGE SCALE GENOMIC DNA]</scope>
    <source>
        <tissue evidence="6">Flower</tissue>
    </source>
</reference>
<dbReference type="Proteomes" id="UP001327560">
    <property type="component" value="Chromosome 4"/>
</dbReference>
<dbReference type="InterPro" id="IPR036163">
    <property type="entry name" value="HMA_dom_sf"/>
</dbReference>
<keyword evidence="2" id="KW-0449">Lipoprotein</keyword>
<feature type="compositionally biased region" description="Basic and acidic residues" evidence="4">
    <location>
        <begin position="25"/>
        <end position="41"/>
    </location>
</feature>
<sequence length="350" mass="38128">MGEEEKKPEEAAGKKEPPPPPPKATEGEKGKTGEGKGKKDGGGGNGGEGEKKDGEKVTENPPPPPPPPEEVVMKVYMHCEGCAKKVRRSLWGFQGVEDVVTDSQTHRVVVKGRKAAEDPMKVVERVQRKSGRKVELLSPLPPPKSEKEEQKKEEKPKAEEKKEQQVILVVLKVYMHCGACAEEIKKWILRMKGVHTAEPDLKSSEVTVKGVFDPESLVSYVHKRTGKHASVVKQEPAEKKPEEPEKAKDVKNPGGGEKSGKDEKKGAGEKEEKEKKTKGGGGGGDAKKDGAASAEAEEKEEGEKNVDGGGAAKTTRRNEFYYYYPTTHNVEYAQAPQIFSDENPNACAVM</sequence>
<feature type="region of interest" description="Disordered" evidence="4">
    <location>
        <begin position="127"/>
        <end position="162"/>
    </location>
</feature>
<proteinExistence type="inferred from homology"/>
<organism evidence="6 7">
    <name type="scientific">Canna indica</name>
    <name type="common">Indian-shot</name>
    <dbReference type="NCBI Taxonomy" id="4628"/>
    <lineage>
        <taxon>Eukaryota</taxon>
        <taxon>Viridiplantae</taxon>
        <taxon>Streptophyta</taxon>
        <taxon>Embryophyta</taxon>
        <taxon>Tracheophyta</taxon>
        <taxon>Spermatophyta</taxon>
        <taxon>Magnoliopsida</taxon>
        <taxon>Liliopsida</taxon>
        <taxon>Zingiberales</taxon>
        <taxon>Cannaceae</taxon>
        <taxon>Canna</taxon>
    </lineage>
</organism>
<protein>
    <submittedName>
        <fullName evidence="6">Heavy metal-associated isoprenylated plant protein 3-like</fullName>
    </submittedName>
</protein>
<dbReference type="PANTHER" id="PTHR46195">
    <property type="entry name" value="HEAVY METAL-ASSOCIATED ISOPRENYLATED PLANT PROTEIN 7"/>
    <property type="match status" value="1"/>
</dbReference>
<keyword evidence="2" id="KW-0636">Prenylation</keyword>
<feature type="domain" description="HMA" evidence="5">
    <location>
        <begin position="68"/>
        <end position="134"/>
    </location>
</feature>
<feature type="compositionally biased region" description="Pro residues" evidence="4">
    <location>
        <begin position="60"/>
        <end position="69"/>
    </location>
</feature>
<keyword evidence="7" id="KW-1185">Reference proteome</keyword>
<dbReference type="InterPro" id="IPR006121">
    <property type="entry name" value="HMA_dom"/>
</dbReference>
<dbReference type="PANTHER" id="PTHR46195:SF7">
    <property type="entry name" value="OS07G0298900 PROTEIN"/>
    <property type="match status" value="1"/>
</dbReference>
<dbReference type="InterPro" id="IPR044577">
    <property type="entry name" value="HIPP4/7/8/17/18/19"/>
</dbReference>
<dbReference type="GO" id="GO:0046872">
    <property type="term" value="F:metal ion binding"/>
    <property type="evidence" value="ECO:0007669"/>
    <property type="project" value="UniProtKB-KW"/>
</dbReference>
<feature type="compositionally biased region" description="Basic and acidic residues" evidence="4">
    <location>
        <begin position="1"/>
        <end position="17"/>
    </location>
</feature>
<keyword evidence="1" id="KW-0479">Metal-binding</keyword>
<gene>
    <name evidence="6" type="ORF">Cni_G13117</name>
</gene>
<accession>A0AAQ3QCE2</accession>
<feature type="region of interest" description="Disordered" evidence="4">
    <location>
        <begin position="224"/>
        <end position="317"/>
    </location>
</feature>
<dbReference type="Gene3D" id="3.30.70.100">
    <property type="match status" value="2"/>
</dbReference>
<dbReference type="CDD" id="cd00371">
    <property type="entry name" value="HMA"/>
    <property type="match status" value="2"/>
</dbReference>
<feature type="compositionally biased region" description="Basic and acidic residues" evidence="4">
    <location>
        <begin position="48"/>
        <end position="58"/>
    </location>
</feature>
<evidence type="ECO:0000313" key="6">
    <source>
        <dbReference type="EMBL" id="WOL04396.1"/>
    </source>
</evidence>
<feature type="compositionally biased region" description="Basic and acidic residues" evidence="4">
    <location>
        <begin position="235"/>
        <end position="251"/>
    </location>
</feature>
<evidence type="ECO:0000256" key="4">
    <source>
        <dbReference type="SAM" id="MobiDB-lite"/>
    </source>
</evidence>
<dbReference type="SUPFAM" id="SSF55008">
    <property type="entry name" value="HMA, heavy metal-associated domain"/>
    <property type="match status" value="2"/>
</dbReference>
<evidence type="ECO:0000256" key="1">
    <source>
        <dbReference type="ARBA" id="ARBA00022723"/>
    </source>
</evidence>
<evidence type="ECO:0000256" key="2">
    <source>
        <dbReference type="ARBA" id="ARBA00023289"/>
    </source>
</evidence>
<dbReference type="EMBL" id="CP136893">
    <property type="protein sequence ID" value="WOL04396.1"/>
    <property type="molecule type" value="Genomic_DNA"/>
</dbReference>
<feature type="compositionally biased region" description="Basic and acidic residues" evidence="4">
    <location>
        <begin position="258"/>
        <end position="277"/>
    </location>
</feature>
<comment type="similarity">
    <text evidence="3">Belongs to the HIPP family.</text>
</comment>
<evidence type="ECO:0000256" key="3">
    <source>
        <dbReference type="ARBA" id="ARBA00024045"/>
    </source>
</evidence>
<feature type="compositionally biased region" description="Basic and acidic residues" evidence="4">
    <location>
        <begin position="144"/>
        <end position="162"/>
    </location>
</feature>
<feature type="domain" description="HMA" evidence="5">
    <location>
        <begin position="166"/>
        <end position="230"/>
    </location>
</feature>
<dbReference type="AlphaFoldDB" id="A0AAQ3QCE2"/>